<evidence type="ECO:0000256" key="7">
    <source>
        <dbReference type="ARBA" id="ARBA00023136"/>
    </source>
</evidence>
<dbReference type="InterPro" id="IPR042186">
    <property type="entry name" value="FimD_plug_dom"/>
</dbReference>
<dbReference type="InterPro" id="IPR018030">
    <property type="entry name" value="Fimbrial_membr_usher_CS"/>
</dbReference>
<evidence type="ECO:0000256" key="9">
    <source>
        <dbReference type="RuleBase" id="RU003884"/>
    </source>
</evidence>
<keyword evidence="5 9" id="KW-0812">Transmembrane</keyword>
<evidence type="ECO:0000256" key="4">
    <source>
        <dbReference type="ARBA" id="ARBA00022452"/>
    </source>
</evidence>
<keyword evidence="4" id="KW-1134">Transmembrane beta strand</keyword>
<proteinExistence type="inferred from homology"/>
<dbReference type="PROSITE" id="PS01151">
    <property type="entry name" value="FIMBRIAL_USHER"/>
    <property type="match status" value="1"/>
</dbReference>
<feature type="domain" description="PapC N-terminal" evidence="11">
    <location>
        <begin position="42"/>
        <end position="187"/>
    </location>
</feature>
<reference evidence="12" key="1">
    <citation type="submission" date="2019-03" db="EMBL/GenBank/DDBJ databases">
        <title>Complete genome sequences of Enterobacter asburiae str. MRY18-106 isolated from a patient in Japan.</title>
        <authorList>
            <person name="Sekizuka T."/>
            <person name="Matsui M."/>
            <person name="Takara T."/>
            <person name="Uechi A."/>
            <person name="Harakuni M."/>
            <person name="Kimura T."/>
            <person name="Suzuki S."/>
            <person name="Kuroda M."/>
        </authorList>
    </citation>
    <scope>NUCLEOTIDE SEQUENCE</scope>
    <source>
        <strain evidence="12">MRY18-106</strain>
    </source>
</reference>
<evidence type="ECO:0000313" key="12">
    <source>
        <dbReference type="EMBL" id="BBI94758.1"/>
    </source>
</evidence>
<feature type="domain" description="PapC-like C-terminal" evidence="10">
    <location>
        <begin position="764"/>
        <end position="819"/>
    </location>
</feature>
<protein>
    <submittedName>
        <fullName evidence="12">Fimbrial protein SteB</fullName>
    </submittedName>
</protein>
<evidence type="ECO:0000259" key="11">
    <source>
        <dbReference type="Pfam" id="PF13954"/>
    </source>
</evidence>
<dbReference type="PANTHER" id="PTHR30451">
    <property type="entry name" value="OUTER MEMBRANE USHER PROTEIN"/>
    <property type="match status" value="1"/>
</dbReference>
<keyword evidence="8 9" id="KW-0998">Cell outer membrane</keyword>
<dbReference type="Pfam" id="PF13953">
    <property type="entry name" value="PapC_C"/>
    <property type="match status" value="1"/>
</dbReference>
<dbReference type="InterPro" id="IPR000015">
    <property type="entry name" value="Fimb_usher"/>
</dbReference>
<dbReference type="EMBL" id="AP019533">
    <property type="protein sequence ID" value="BBI94758.1"/>
    <property type="molecule type" value="Genomic_DNA"/>
</dbReference>
<dbReference type="AlphaFoldDB" id="A0A455VV29"/>
<dbReference type="InterPro" id="IPR025949">
    <property type="entry name" value="PapC-like_C"/>
</dbReference>
<dbReference type="Gene3D" id="2.60.40.2070">
    <property type="match status" value="1"/>
</dbReference>
<evidence type="ECO:0000256" key="1">
    <source>
        <dbReference type="ARBA" id="ARBA00004571"/>
    </source>
</evidence>
<dbReference type="SUPFAM" id="SSF141729">
    <property type="entry name" value="FimD N-terminal domain-like"/>
    <property type="match status" value="1"/>
</dbReference>
<evidence type="ECO:0000256" key="2">
    <source>
        <dbReference type="ARBA" id="ARBA00008064"/>
    </source>
</evidence>
<keyword evidence="3 9" id="KW-0813">Transport</keyword>
<accession>A0A455VV29</accession>
<dbReference type="GO" id="GO:0009297">
    <property type="term" value="P:pilus assembly"/>
    <property type="evidence" value="ECO:0007669"/>
    <property type="project" value="InterPro"/>
</dbReference>
<evidence type="ECO:0000259" key="10">
    <source>
        <dbReference type="Pfam" id="PF13953"/>
    </source>
</evidence>
<evidence type="ECO:0000256" key="5">
    <source>
        <dbReference type="ARBA" id="ARBA00022692"/>
    </source>
</evidence>
<dbReference type="Pfam" id="PF13954">
    <property type="entry name" value="PapC_N"/>
    <property type="match status" value="1"/>
</dbReference>
<dbReference type="NCBIfam" id="NF011812">
    <property type="entry name" value="PRK15284.1"/>
    <property type="match status" value="1"/>
</dbReference>
<evidence type="ECO:0000256" key="8">
    <source>
        <dbReference type="ARBA" id="ARBA00023237"/>
    </source>
</evidence>
<dbReference type="InterPro" id="IPR043142">
    <property type="entry name" value="PapC-like_C_sf"/>
</dbReference>
<dbReference type="InterPro" id="IPR025885">
    <property type="entry name" value="PapC_N"/>
</dbReference>
<keyword evidence="6" id="KW-0732">Signal</keyword>
<sequence>MANMANLKIKNELGARMAKWSVLAACVFIYCHGTVKAADDIQFNTDVLDVKDKVNIDLSHFSKRGYIMPGDYTFRIKINQNELDEQPVSVYAAEGDSKDSKVCFTPDVVSKMGFKADSEKAFTLWHNNQCVDITALKGVLVNPDMSAGVLTINVPQAYVEYSDDNWVPSSMWDEGVPGLLADYNLNAQARQNQHGSDDNSVSGNGTFGANLGAWRARADWQTNYDDSSDGENGAGQKEWSWSRVYLYRALTALKAKLTLGEDYLNSDLFDSFRFAGASVVSDDNMLPPNLRGYAPEVTGVAKTNAKVTISQQGRVIYETQVAAGPFAIQDLNNAVAGMLDVRVQEQDGSVQTFKVSTATIPYLTRPGSVRYKVFAGKPTSYDHSTEGDTFGSGEFSWGISNGWSLYGGAVSSNDYLSLAAGIGRDLMALGALSFDVTRSDAKLDDEDRHGQSYRVSYSKRFDETDSQVTFAGYRFSEKDYMSFNDYLNYKTNNDDFMQSKEMYTVTFSQQFKSLGLSAYLNYSHQTYWNTPTEDRYNLSLSRFFDIGKWKNINGSLTAYRNKFNGENDDGMYVSLSVPWGDSGSLSYNGSVNGDNNSHNLAYFDHLKNGDNYRIAAGGSNDGGTLSGYYDHSADVADITANVDYQQNQYTSAGLSLRGGMTATAHGAALHRSNNLGGTRVMVDTGDAADIPVQGYSDNTRTNRFGKAVVTEVSDYNKNSLRIDINDLPDNAEASSSVVQATLTEGAIGYRKFNVISGEKAMGVIRLADSSYPPFGASVQNAEKQEIGIVNDDGQTYLSGLKPGAKLSVSWDGEVQCAVTVPEKISGLNQNGNLLLPCQ</sequence>
<keyword evidence="7 9" id="KW-0472">Membrane</keyword>
<name>A0A455VV29_ENTAS</name>
<dbReference type="Gene3D" id="3.10.20.410">
    <property type="match status" value="1"/>
</dbReference>
<dbReference type="GO" id="GO:0015473">
    <property type="term" value="F:fimbrial usher porin activity"/>
    <property type="evidence" value="ECO:0007669"/>
    <property type="project" value="InterPro"/>
</dbReference>
<dbReference type="InterPro" id="IPR037224">
    <property type="entry name" value="PapC_N_sf"/>
</dbReference>
<dbReference type="Gene3D" id="2.60.40.3110">
    <property type="match status" value="1"/>
</dbReference>
<keyword evidence="9" id="KW-1029">Fimbrium biogenesis</keyword>
<comment type="subcellular location">
    <subcellularLocation>
        <location evidence="1 9">Cell outer membrane</location>
        <topology evidence="1 9">Multi-pass membrane protein</topology>
    </subcellularLocation>
</comment>
<dbReference type="PANTHER" id="PTHR30451:SF10">
    <property type="entry name" value="OUTER MEMBRANE USHER PROTEIN YFCU-RELATED"/>
    <property type="match status" value="1"/>
</dbReference>
<dbReference type="GO" id="GO:0009279">
    <property type="term" value="C:cell outer membrane"/>
    <property type="evidence" value="ECO:0007669"/>
    <property type="project" value="UniProtKB-SubCell"/>
</dbReference>
<dbReference type="Pfam" id="PF00577">
    <property type="entry name" value="Usher"/>
    <property type="match status" value="1"/>
</dbReference>
<evidence type="ECO:0000256" key="6">
    <source>
        <dbReference type="ARBA" id="ARBA00022729"/>
    </source>
</evidence>
<dbReference type="Gene3D" id="2.60.40.2610">
    <property type="entry name" value="Outer membrane usher protein FimD, plug domain"/>
    <property type="match status" value="1"/>
</dbReference>
<gene>
    <name evidence="12" type="primary">mrfC</name>
    <name evidence="12" type="ORF">MRY18106EAS_12900</name>
</gene>
<evidence type="ECO:0000256" key="3">
    <source>
        <dbReference type="ARBA" id="ARBA00022448"/>
    </source>
</evidence>
<comment type="similarity">
    <text evidence="2 9">Belongs to the fimbrial export usher family.</text>
</comment>
<organism evidence="12">
    <name type="scientific">Enterobacter asburiae</name>
    <dbReference type="NCBI Taxonomy" id="61645"/>
    <lineage>
        <taxon>Bacteria</taxon>
        <taxon>Pseudomonadati</taxon>
        <taxon>Pseudomonadota</taxon>
        <taxon>Gammaproteobacteria</taxon>
        <taxon>Enterobacterales</taxon>
        <taxon>Enterobacteriaceae</taxon>
        <taxon>Enterobacter</taxon>
        <taxon>Enterobacter cloacae complex</taxon>
    </lineage>
</organism>
<dbReference type="FunFam" id="2.60.40.3110:FF:000001">
    <property type="entry name" value="Putative fimbrial outer membrane usher"/>
    <property type="match status" value="1"/>
</dbReference>